<reference evidence="1 2" key="1">
    <citation type="submission" date="2024-05" db="EMBL/GenBank/DDBJ databases">
        <authorList>
            <person name="Duchaud E."/>
        </authorList>
    </citation>
    <scope>NUCLEOTIDE SEQUENCE [LARGE SCALE GENOMIC DNA]</scope>
    <source>
        <strain evidence="1">Ena-SAMPLE-TAB-13-05-2024-13:56:06:370-140305</strain>
    </source>
</reference>
<dbReference type="Proteomes" id="UP001497602">
    <property type="component" value="Unassembled WGS sequence"/>
</dbReference>
<name>A0ABM9PLB7_9FLAO</name>
<accession>A0ABM9PLB7</accession>
<proteinExistence type="predicted"/>
<dbReference type="CDD" id="cd12105">
    <property type="entry name" value="HmuY"/>
    <property type="match status" value="1"/>
</dbReference>
<dbReference type="InterPro" id="IPR025921">
    <property type="entry name" value="HmuY"/>
</dbReference>
<comment type="caution">
    <text evidence="1">The sequence shown here is derived from an EMBL/GenBank/DDBJ whole genome shotgun (WGS) entry which is preliminary data.</text>
</comment>
<evidence type="ECO:0000313" key="2">
    <source>
        <dbReference type="Proteomes" id="UP001497602"/>
    </source>
</evidence>
<keyword evidence="2" id="KW-1185">Reference proteome</keyword>
<dbReference type="PROSITE" id="PS51257">
    <property type="entry name" value="PROKAR_LIPOPROTEIN"/>
    <property type="match status" value="1"/>
</dbReference>
<gene>
    <name evidence="1" type="ORF">T190115A13A_210042</name>
</gene>
<evidence type="ECO:0000313" key="1">
    <source>
        <dbReference type="EMBL" id="CAL2106388.1"/>
    </source>
</evidence>
<dbReference type="EMBL" id="CAXJRC010000013">
    <property type="protein sequence ID" value="CAL2106388.1"/>
    <property type="molecule type" value="Genomic_DNA"/>
</dbReference>
<dbReference type="Pfam" id="PF14064">
    <property type="entry name" value="HmuY"/>
    <property type="match status" value="1"/>
</dbReference>
<sequence>MRNLKTILGSLVIAFLVTSCSNNDTTIEKPLVKPSETKTIENFHAPAGGGGGNYTGDFAKFSFKEGKKVDGDNWDIAFRATEIIVNGGVNVENINEEPNRTGKAAVALVKNTLKDLKEAPADSEFKQDAKENLAITKGSNNGWYLYNFKDHVIEPKAGVILVVKTIEGSYAKVEIESYYKDKKINQANGRYFTFKYVYNPNPGDKNLQ</sequence>
<protein>
    <submittedName>
        <fullName evidence="1">HmuY protein</fullName>
    </submittedName>
</protein>
<organism evidence="1 2">
    <name type="scientific">Tenacibaculum vairaonense</name>
    <dbReference type="NCBI Taxonomy" id="3137860"/>
    <lineage>
        <taxon>Bacteria</taxon>
        <taxon>Pseudomonadati</taxon>
        <taxon>Bacteroidota</taxon>
        <taxon>Flavobacteriia</taxon>
        <taxon>Flavobacteriales</taxon>
        <taxon>Flavobacteriaceae</taxon>
        <taxon>Tenacibaculum</taxon>
    </lineage>
</organism>
<dbReference type="RefSeq" id="WP_348702709.1">
    <property type="nucleotide sequence ID" value="NZ_CAXIYA010000006.1"/>
</dbReference>